<dbReference type="InterPro" id="IPR019405">
    <property type="entry name" value="Lactonase_7-beta_prop"/>
</dbReference>
<organism evidence="2 3">
    <name type="scientific">Coprinopsis cinerea (strain Okayama-7 / 130 / ATCC MYA-4618 / FGSC 9003)</name>
    <name type="common">Inky cap fungus</name>
    <name type="synonym">Hormographiella aspergillata</name>
    <dbReference type="NCBI Taxonomy" id="240176"/>
    <lineage>
        <taxon>Eukaryota</taxon>
        <taxon>Fungi</taxon>
        <taxon>Dikarya</taxon>
        <taxon>Basidiomycota</taxon>
        <taxon>Agaricomycotina</taxon>
        <taxon>Agaricomycetes</taxon>
        <taxon>Agaricomycetidae</taxon>
        <taxon>Agaricales</taxon>
        <taxon>Agaricineae</taxon>
        <taxon>Psathyrellaceae</taxon>
        <taxon>Coprinopsis</taxon>
    </lineage>
</organism>
<evidence type="ECO:0008006" key="4">
    <source>
        <dbReference type="Google" id="ProtNLM"/>
    </source>
</evidence>
<dbReference type="GO" id="GO:0017057">
    <property type="term" value="F:6-phosphogluconolactonase activity"/>
    <property type="evidence" value="ECO:0007669"/>
    <property type="project" value="TreeGrafter"/>
</dbReference>
<name>A8NND6_COPC7</name>
<dbReference type="EMBL" id="AACS02000012">
    <property type="protein sequence ID" value="EAU86750.2"/>
    <property type="molecule type" value="Genomic_DNA"/>
</dbReference>
<comment type="caution">
    <text evidence="2">The sequence shown here is derived from an EMBL/GenBank/DDBJ whole genome shotgun (WGS) entry which is preliminary data.</text>
</comment>
<dbReference type="PANTHER" id="PTHR30344">
    <property type="entry name" value="6-PHOSPHOGLUCONOLACTONASE-RELATED"/>
    <property type="match status" value="1"/>
</dbReference>
<dbReference type="OrthoDB" id="9972196at2759"/>
<dbReference type="Pfam" id="PF10282">
    <property type="entry name" value="Lactonase"/>
    <property type="match status" value="1"/>
</dbReference>
<evidence type="ECO:0000313" key="3">
    <source>
        <dbReference type="Proteomes" id="UP000001861"/>
    </source>
</evidence>
<dbReference type="Proteomes" id="UP000001861">
    <property type="component" value="Unassembled WGS sequence"/>
</dbReference>
<proteinExistence type="inferred from homology"/>
<evidence type="ECO:0000313" key="2">
    <source>
        <dbReference type="EMBL" id="EAU86750.2"/>
    </source>
</evidence>
<dbReference type="InParanoid" id="A8NND6"/>
<dbReference type="AlphaFoldDB" id="A8NND6"/>
<dbReference type="HOGENOM" id="CLU_038716_1_0_1"/>
<protein>
    <recommendedName>
        <fullName evidence="4">Isomerase YbhE</fullName>
    </recommendedName>
</protein>
<dbReference type="RefSeq" id="XP_001835108.2">
    <property type="nucleotide sequence ID" value="XM_001835056.2"/>
</dbReference>
<dbReference type="eggNOG" id="ENOG502S3WY">
    <property type="taxonomic scope" value="Eukaryota"/>
</dbReference>
<dbReference type="PANTHER" id="PTHR30344:SF1">
    <property type="entry name" value="6-PHOSPHOGLUCONOLACTONASE"/>
    <property type="match status" value="1"/>
</dbReference>
<dbReference type="SUPFAM" id="SSF75011">
    <property type="entry name" value="3-carboxy-cis,cis-mucoante lactonizing enzyme"/>
    <property type="match status" value="1"/>
</dbReference>
<dbReference type="VEuPathDB" id="FungiDB:CC1G_06511"/>
<accession>A8NND6</accession>
<reference evidence="2 3" key="1">
    <citation type="journal article" date="2010" name="Proc. Natl. Acad. Sci. U.S.A.">
        <title>Insights into evolution of multicellular fungi from the assembled chromosomes of the mushroom Coprinopsis cinerea (Coprinus cinereus).</title>
        <authorList>
            <person name="Stajich J.E."/>
            <person name="Wilke S.K."/>
            <person name="Ahren D."/>
            <person name="Au C.H."/>
            <person name="Birren B.W."/>
            <person name="Borodovsky M."/>
            <person name="Burns C."/>
            <person name="Canback B."/>
            <person name="Casselton L.A."/>
            <person name="Cheng C.K."/>
            <person name="Deng J."/>
            <person name="Dietrich F.S."/>
            <person name="Fargo D.C."/>
            <person name="Farman M.L."/>
            <person name="Gathman A.C."/>
            <person name="Goldberg J."/>
            <person name="Guigo R."/>
            <person name="Hoegger P.J."/>
            <person name="Hooker J.B."/>
            <person name="Huggins A."/>
            <person name="James T.Y."/>
            <person name="Kamada T."/>
            <person name="Kilaru S."/>
            <person name="Kodira C."/>
            <person name="Kues U."/>
            <person name="Kupfer D."/>
            <person name="Kwan H.S."/>
            <person name="Lomsadze A."/>
            <person name="Li W."/>
            <person name="Lilly W.W."/>
            <person name="Ma L.J."/>
            <person name="Mackey A.J."/>
            <person name="Manning G."/>
            <person name="Martin F."/>
            <person name="Muraguchi H."/>
            <person name="Natvig D.O."/>
            <person name="Palmerini H."/>
            <person name="Ramesh M.A."/>
            <person name="Rehmeyer C.J."/>
            <person name="Roe B.A."/>
            <person name="Shenoy N."/>
            <person name="Stanke M."/>
            <person name="Ter-Hovhannisyan V."/>
            <person name="Tunlid A."/>
            <person name="Velagapudi R."/>
            <person name="Vision T.J."/>
            <person name="Zeng Q."/>
            <person name="Zolan M.E."/>
            <person name="Pukkila P.J."/>
        </authorList>
    </citation>
    <scope>NUCLEOTIDE SEQUENCE [LARGE SCALE GENOMIC DNA]</scope>
    <source>
        <strain evidence="3">Okayama-7 / 130 / ATCC MYA-4618 / FGSC 9003</strain>
    </source>
</reference>
<dbReference type="GeneID" id="6011634"/>
<dbReference type="Gene3D" id="2.130.10.10">
    <property type="entry name" value="YVTN repeat-like/Quinoprotein amine dehydrogenase"/>
    <property type="match status" value="1"/>
</dbReference>
<dbReference type="OMA" id="NRNIGRA"/>
<comment type="similarity">
    <text evidence="1">Belongs to the cycloisomerase 2 family.</text>
</comment>
<gene>
    <name evidence="2" type="ORF">CC1G_06511</name>
</gene>
<keyword evidence="3" id="KW-1185">Reference proteome</keyword>
<sequence>MVSFRILAGGYYEAFIAAYIFNTTGQTSTLQLASRSRTGNGPSWIAFHPQNSSLLYSVNDIWNSGFVQSFTVQPDGVLSPALDTIASGGNSPVHLEPLASKEQIVVVNYSGGNAKVFNTAGARFLADSAQTITFPKPPGVLNSNPHQAYEYGNEIFIPDLGADTIWRLVPNDTPGSRDLVRLAGSIPQPKGSGPRHISIHNDRLFVLHELSSTLTLQRIPALGTNTSDIISTLTTFPSDGPQNPRWAAAEILIPPTTERFPVPYIYISNRNKGFIKDPRGDSIAIFEHVGLGTANEGLRLVKQVFTGLDQIRGMEFGPVETGGDEFLIAGASEGGAGVVVLRRIDGGRDLEIVARNSEVRTRTSFVWMK</sequence>
<dbReference type="InterPro" id="IPR015943">
    <property type="entry name" value="WD40/YVTN_repeat-like_dom_sf"/>
</dbReference>
<dbReference type="InterPro" id="IPR050282">
    <property type="entry name" value="Cycloisomerase_2"/>
</dbReference>
<dbReference type="KEGG" id="cci:CC1G_06511"/>
<evidence type="ECO:0000256" key="1">
    <source>
        <dbReference type="ARBA" id="ARBA00005564"/>
    </source>
</evidence>